<dbReference type="EMBL" id="GBXM01051871">
    <property type="protein sequence ID" value="JAH56706.1"/>
    <property type="molecule type" value="Transcribed_RNA"/>
</dbReference>
<proteinExistence type="predicted"/>
<organism evidence="1">
    <name type="scientific">Anguilla anguilla</name>
    <name type="common">European freshwater eel</name>
    <name type="synonym">Muraena anguilla</name>
    <dbReference type="NCBI Taxonomy" id="7936"/>
    <lineage>
        <taxon>Eukaryota</taxon>
        <taxon>Metazoa</taxon>
        <taxon>Chordata</taxon>
        <taxon>Craniata</taxon>
        <taxon>Vertebrata</taxon>
        <taxon>Euteleostomi</taxon>
        <taxon>Actinopterygii</taxon>
        <taxon>Neopterygii</taxon>
        <taxon>Teleostei</taxon>
        <taxon>Anguilliformes</taxon>
        <taxon>Anguillidae</taxon>
        <taxon>Anguilla</taxon>
    </lineage>
</organism>
<reference evidence="1" key="2">
    <citation type="journal article" date="2015" name="Fish Shellfish Immunol.">
        <title>Early steps in the European eel (Anguilla anguilla)-Vibrio vulnificus interaction in the gills: Role of the RtxA13 toxin.</title>
        <authorList>
            <person name="Callol A."/>
            <person name="Pajuelo D."/>
            <person name="Ebbesson L."/>
            <person name="Teles M."/>
            <person name="MacKenzie S."/>
            <person name="Amaro C."/>
        </authorList>
    </citation>
    <scope>NUCLEOTIDE SEQUENCE</scope>
</reference>
<sequence length="47" mass="5160">MICTYCMSMMLTNTFCNNVTTGQTKTSYLKSLTNGFCADGCFLETGL</sequence>
<evidence type="ECO:0000313" key="1">
    <source>
        <dbReference type="EMBL" id="JAH56706.1"/>
    </source>
</evidence>
<name>A0A0E9TT16_ANGAN</name>
<protein>
    <submittedName>
        <fullName evidence="1">Uncharacterized protein</fullName>
    </submittedName>
</protein>
<dbReference type="AlphaFoldDB" id="A0A0E9TT16"/>
<accession>A0A0E9TT16</accession>
<reference evidence="1" key="1">
    <citation type="submission" date="2014-11" db="EMBL/GenBank/DDBJ databases">
        <authorList>
            <person name="Amaro Gonzalez C."/>
        </authorList>
    </citation>
    <scope>NUCLEOTIDE SEQUENCE</scope>
</reference>